<proteinExistence type="predicted"/>
<dbReference type="AlphaFoldDB" id="A0A660SNQ4"/>
<feature type="domain" description="HD-GYP" evidence="1">
    <location>
        <begin position="190"/>
        <end position="387"/>
    </location>
</feature>
<dbReference type="SUPFAM" id="SSF55781">
    <property type="entry name" value="GAF domain-like"/>
    <property type="match status" value="1"/>
</dbReference>
<name>A0A660SNQ4_UNCW3</name>
<gene>
    <name evidence="2" type="ORF">DRP53_00985</name>
</gene>
<evidence type="ECO:0000313" key="3">
    <source>
        <dbReference type="Proteomes" id="UP000268469"/>
    </source>
</evidence>
<dbReference type="PANTHER" id="PTHR43155:SF2">
    <property type="entry name" value="CYCLIC DI-GMP PHOSPHODIESTERASE PA4108"/>
    <property type="match status" value="1"/>
</dbReference>
<dbReference type="Pfam" id="PF01590">
    <property type="entry name" value="GAF"/>
    <property type="match status" value="1"/>
</dbReference>
<sequence>MSRRKERLEDLVDIGIALSSERKMERLLELIVTEARKFTGADAGSLYIKEGDKIRFSVSQNETLERKLGREAARAEFVPFLMPISNESIAGYVANTGNILDIKDVYHLPKNVEYKFNRSWDEKTGYRCKSMLVVPMRDREGEVIGVLQLINALDKKGRIRSFRKRDVKLVLALASQAAVAVKNAKLTEAIRQQSYDTIFRLSTVAEFRDIETGHHIKRISLYSAVLAQKLGLDENRVETIRLASAMHDVGKIGIPDSILLKPGRLTPEERRIMETHTLIGARILGGSDSELLKVSEKVALTHHERYDGLGYPNRLKGEEIPLEGRIVALSDVFDALSNRRVYKPAFSMDKVVEIVNQERGKHFDPKVVDAFHRGFDEIMQIFEEYKEV</sequence>
<dbReference type="InterPro" id="IPR003018">
    <property type="entry name" value="GAF"/>
</dbReference>
<dbReference type="InterPro" id="IPR003607">
    <property type="entry name" value="HD/PDEase_dom"/>
</dbReference>
<dbReference type="Gene3D" id="1.10.3210.10">
    <property type="entry name" value="Hypothetical protein af1432"/>
    <property type="match status" value="1"/>
</dbReference>
<comment type="caution">
    <text evidence="2">The sequence shown here is derived from an EMBL/GenBank/DDBJ whole genome shotgun (WGS) entry which is preliminary data.</text>
</comment>
<dbReference type="InterPro" id="IPR029016">
    <property type="entry name" value="GAF-like_dom_sf"/>
</dbReference>
<dbReference type="PANTHER" id="PTHR43155">
    <property type="entry name" value="CYCLIC DI-GMP PHOSPHODIESTERASE PA4108-RELATED"/>
    <property type="match status" value="1"/>
</dbReference>
<dbReference type="Pfam" id="PF13487">
    <property type="entry name" value="HD_5"/>
    <property type="match status" value="1"/>
</dbReference>
<evidence type="ECO:0000259" key="1">
    <source>
        <dbReference type="PROSITE" id="PS51832"/>
    </source>
</evidence>
<dbReference type="Proteomes" id="UP000268469">
    <property type="component" value="Unassembled WGS sequence"/>
</dbReference>
<dbReference type="InterPro" id="IPR037522">
    <property type="entry name" value="HD_GYP_dom"/>
</dbReference>
<protein>
    <submittedName>
        <fullName evidence="2">Diguanylate cyclase</fullName>
    </submittedName>
</protein>
<dbReference type="SUPFAM" id="SSF109604">
    <property type="entry name" value="HD-domain/PDEase-like"/>
    <property type="match status" value="1"/>
</dbReference>
<evidence type="ECO:0000313" key="2">
    <source>
        <dbReference type="EMBL" id="RKX71610.1"/>
    </source>
</evidence>
<dbReference type="CDD" id="cd00077">
    <property type="entry name" value="HDc"/>
    <property type="match status" value="1"/>
</dbReference>
<dbReference type="SMART" id="SM00065">
    <property type="entry name" value="GAF"/>
    <property type="match status" value="1"/>
</dbReference>
<dbReference type="Gene3D" id="3.30.450.40">
    <property type="match status" value="1"/>
</dbReference>
<dbReference type="SMART" id="SM00471">
    <property type="entry name" value="HDc"/>
    <property type="match status" value="1"/>
</dbReference>
<dbReference type="EMBL" id="QNBE01000005">
    <property type="protein sequence ID" value="RKX71610.1"/>
    <property type="molecule type" value="Genomic_DNA"/>
</dbReference>
<dbReference type="PROSITE" id="PS51832">
    <property type="entry name" value="HD_GYP"/>
    <property type="match status" value="1"/>
</dbReference>
<accession>A0A660SNQ4</accession>
<reference evidence="2 3" key="1">
    <citation type="submission" date="2018-06" db="EMBL/GenBank/DDBJ databases">
        <title>Extensive metabolic versatility and redundancy in microbially diverse, dynamic hydrothermal sediments.</title>
        <authorList>
            <person name="Dombrowski N."/>
            <person name="Teske A."/>
            <person name="Baker B.J."/>
        </authorList>
    </citation>
    <scope>NUCLEOTIDE SEQUENCE [LARGE SCALE GENOMIC DNA]</scope>
    <source>
        <strain evidence="2">B36_G15</strain>
    </source>
</reference>
<organism evidence="2 3">
    <name type="scientific">candidate division WOR-3 bacterium</name>
    <dbReference type="NCBI Taxonomy" id="2052148"/>
    <lineage>
        <taxon>Bacteria</taxon>
        <taxon>Bacteria division WOR-3</taxon>
    </lineage>
</organism>